<dbReference type="AlphaFoldDB" id="A0A3B0V841"/>
<dbReference type="Pfam" id="PF03412">
    <property type="entry name" value="Peptidase_C39"/>
    <property type="match status" value="1"/>
</dbReference>
<dbReference type="InterPro" id="IPR039421">
    <property type="entry name" value="Type_1_exporter"/>
</dbReference>
<dbReference type="Gene3D" id="3.90.70.10">
    <property type="entry name" value="Cysteine proteinases"/>
    <property type="match status" value="1"/>
</dbReference>
<accession>A0A3B0V841</accession>
<feature type="transmembrane region" description="Helical" evidence="6">
    <location>
        <begin position="282"/>
        <end position="300"/>
    </location>
</feature>
<dbReference type="SUPFAM" id="SSF90123">
    <property type="entry name" value="ABC transporter transmembrane region"/>
    <property type="match status" value="1"/>
</dbReference>
<feature type="non-terminal residue" evidence="9">
    <location>
        <position position="333"/>
    </location>
</feature>
<keyword evidence="9" id="KW-0067">ATP-binding</keyword>
<dbReference type="CDD" id="cd02418">
    <property type="entry name" value="Peptidase_C39B"/>
    <property type="match status" value="1"/>
</dbReference>
<keyword evidence="4 6" id="KW-1133">Transmembrane helix</keyword>
<feature type="transmembrane region" description="Helical" evidence="6">
    <location>
        <begin position="306"/>
        <end position="324"/>
    </location>
</feature>
<dbReference type="Gene3D" id="1.20.1560.10">
    <property type="entry name" value="ABC transporter type 1, transmembrane domain"/>
    <property type="match status" value="1"/>
</dbReference>
<dbReference type="PROSITE" id="PS50929">
    <property type="entry name" value="ABC_TM1F"/>
    <property type="match status" value="1"/>
</dbReference>
<evidence type="ECO:0000313" key="9">
    <source>
        <dbReference type="EMBL" id="VAW28124.1"/>
    </source>
</evidence>
<comment type="subcellular location">
    <subcellularLocation>
        <location evidence="1">Membrane</location>
        <topology evidence="1">Multi-pass membrane protein</topology>
    </subcellularLocation>
</comment>
<proteinExistence type="predicted"/>
<evidence type="ECO:0000256" key="6">
    <source>
        <dbReference type="SAM" id="Phobius"/>
    </source>
</evidence>
<dbReference type="Pfam" id="PF00664">
    <property type="entry name" value="ABC_membrane"/>
    <property type="match status" value="1"/>
</dbReference>
<dbReference type="GO" id="GO:0015421">
    <property type="term" value="F:ABC-type oligopeptide transporter activity"/>
    <property type="evidence" value="ECO:0007669"/>
    <property type="project" value="TreeGrafter"/>
</dbReference>
<evidence type="ECO:0000259" key="8">
    <source>
        <dbReference type="PROSITE" id="PS50990"/>
    </source>
</evidence>
<dbReference type="GO" id="GO:0006508">
    <property type="term" value="P:proteolysis"/>
    <property type="evidence" value="ECO:0007669"/>
    <property type="project" value="InterPro"/>
</dbReference>
<feature type="transmembrane region" description="Helical" evidence="6">
    <location>
        <begin position="165"/>
        <end position="187"/>
    </location>
</feature>
<dbReference type="PANTHER" id="PTHR43394:SF1">
    <property type="entry name" value="ATP-BINDING CASSETTE SUB-FAMILY B MEMBER 10, MITOCHONDRIAL"/>
    <property type="match status" value="1"/>
</dbReference>
<name>A0A3B0V841_9ZZZZ</name>
<dbReference type="InterPro" id="IPR036640">
    <property type="entry name" value="ABC1_TM_sf"/>
</dbReference>
<dbReference type="GO" id="GO:0008233">
    <property type="term" value="F:peptidase activity"/>
    <property type="evidence" value="ECO:0007669"/>
    <property type="project" value="InterPro"/>
</dbReference>
<gene>
    <name evidence="9" type="ORF">MNBD_BACTEROID07-1371</name>
</gene>
<feature type="transmembrane region" description="Helical" evidence="6">
    <location>
        <begin position="199"/>
        <end position="220"/>
    </location>
</feature>
<feature type="domain" description="ABC transmembrane type-1" evidence="7">
    <location>
        <begin position="169"/>
        <end position="333"/>
    </location>
</feature>
<dbReference type="InterPro" id="IPR005074">
    <property type="entry name" value="Peptidase_C39"/>
</dbReference>
<dbReference type="GO" id="GO:0005524">
    <property type="term" value="F:ATP binding"/>
    <property type="evidence" value="ECO:0007669"/>
    <property type="project" value="UniProtKB-KW"/>
</dbReference>
<feature type="domain" description="Peptidase C39" evidence="8">
    <location>
        <begin position="1"/>
        <end position="124"/>
    </location>
</feature>
<dbReference type="PROSITE" id="PS50990">
    <property type="entry name" value="PEPTIDASE_C39"/>
    <property type="match status" value="1"/>
</dbReference>
<dbReference type="PANTHER" id="PTHR43394">
    <property type="entry name" value="ATP-DEPENDENT PERMEASE MDL1, MITOCHONDRIAL"/>
    <property type="match status" value="1"/>
</dbReference>
<evidence type="ECO:0000259" key="7">
    <source>
        <dbReference type="PROSITE" id="PS50929"/>
    </source>
</evidence>
<keyword evidence="5 6" id="KW-0472">Membrane</keyword>
<keyword evidence="9" id="KW-0547">Nucleotide-binding</keyword>
<evidence type="ECO:0000256" key="4">
    <source>
        <dbReference type="ARBA" id="ARBA00022989"/>
    </source>
</evidence>
<reference evidence="9" key="1">
    <citation type="submission" date="2018-06" db="EMBL/GenBank/DDBJ databases">
        <authorList>
            <person name="Zhirakovskaya E."/>
        </authorList>
    </citation>
    <scope>NUCLEOTIDE SEQUENCE</scope>
</reference>
<keyword evidence="2 6" id="KW-0812">Transmembrane</keyword>
<evidence type="ECO:0000256" key="5">
    <source>
        <dbReference type="ARBA" id="ARBA00023136"/>
    </source>
</evidence>
<evidence type="ECO:0000256" key="3">
    <source>
        <dbReference type="ARBA" id="ARBA00022801"/>
    </source>
</evidence>
<dbReference type="EMBL" id="UOET01000195">
    <property type="protein sequence ID" value="VAW28124.1"/>
    <property type="molecule type" value="Genomic_DNA"/>
</dbReference>
<dbReference type="GO" id="GO:0016020">
    <property type="term" value="C:membrane"/>
    <property type="evidence" value="ECO:0007669"/>
    <property type="project" value="UniProtKB-SubCell"/>
</dbReference>
<evidence type="ECO:0000256" key="1">
    <source>
        <dbReference type="ARBA" id="ARBA00004141"/>
    </source>
</evidence>
<sequence>MDCGPVSLKMIAKFYGKEFSLDKLRSITFTTKEGVPLLAISEAAEQIGFKTVGGRLTFDKLEKEALLPCIVHWDQDHFVIVYKVKHKGVFRKQSKVFVADPAYGLISYNEEAFKEHWISTKSDGKDKGIVLLLEPTPAFFKQEGQTENRGSLKFLFGYFKQYKKFFVQLFFGLLLGSLFQLIFPFLTQAIVDTGIANKNVGFIYLIMLAQLVLTVSRMMVNFTRNWILLHISTRINISLISDFFIKLMKLPMSYFDTKLTGDILQRINDHQRVEQFLTARTLNTLFSFFTLIIFGIVLWIYSFKIFLIFIVGSIVYVLWITIFLKRRRLLDFK</sequence>
<keyword evidence="3" id="KW-0378">Hydrolase</keyword>
<dbReference type="InterPro" id="IPR011527">
    <property type="entry name" value="ABC1_TM_dom"/>
</dbReference>
<protein>
    <submittedName>
        <fullName evidence="9">Bacteriocin/lantibiotic efflux ABC transporter, permease/ATP-binding protein</fullName>
    </submittedName>
</protein>
<organism evidence="9">
    <name type="scientific">hydrothermal vent metagenome</name>
    <dbReference type="NCBI Taxonomy" id="652676"/>
    <lineage>
        <taxon>unclassified sequences</taxon>
        <taxon>metagenomes</taxon>
        <taxon>ecological metagenomes</taxon>
    </lineage>
</organism>
<evidence type="ECO:0000256" key="2">
    <source>
        <dbReference type="ARBA" id="ARBA00022692"/>
    </source>
</evidence>